<dbReference type="NCBIfam" id="NF004359">
    <property type="entry name" value="PRK05738.1-3"/>
    <property type="match status" value="1"/>
</dbReference>
<dbReference type="GO" id="GO:1990904">
    <property type="term" value="C:ribonucleoprotein complex"/>
    <property type="evidence" value="ECO:0007669"/>
    <property type="project" value="UniProtKB-KW"/>
</dbReference>
<comment type="subunit">
    <text evidence="6">Part of the 50S ribosomal subunit. Contacts protein L29, and trigger factor when it is bound to the ribosome.</text>
</comment>
<accession>A0A317C7F7</accession>
<evidence type="ECO:0000256" key="3">
    <source>
        <dbReference type="ARBA" id="ARBA00022884"/>
    </source>
</evidence>
<evidence type="ECO:0000256" key="6">
    <source>
        <dbReference type="HAMAP-Rule" id="MF_01369"/>
    </source>
</evidence>
<keyword evidence="2 6" id="KW-0699">rRNA-binding</keyword>
<reference evidence="7 8" key="1">
    <citation type="submission" date="2018-05" db="EMBL/GenBank/DDBJ databases">
        <title>Leucothrix arctica sp. nov., isolated from Arctic seawater.</title>
        <authorList>
            <person name="Choi A."/>
            <person name="Baek K."/>
        </authorList>
    </citation>
    <scope>NUCLEOTIDE SEQUENCE [LARGE SCALE GENOMIC DNA]</scope>
    <source>
        <strain evidence="7 8">IMCC9719</strain>
    </source>
</reference>
<keyword evidence="4 6" id="KW-0689">Ribosomal protein</keyword>
<gene>
    <name evidence="6" type="primary">rplW</name>
    <name evidence="7" type="ORF">DKT75_16670</name>
</gene>
<dbReference type="SUPFAM" id="SSF54189">
    <property type="entry name" value="Ribosomal proteins S24e, L23 and L15e"/>
    <property type="match status" value="1"/>
</dbReference>
<dbReference type="InterPro" id="IPR012677">
    <property type="entry name" value="Nucleotide-bd_a/b_plait_sf"/>
</dbReference>
<sequence>MNQERIYQVVFGPHVTEKTVGMSESANMQAFKVSVDASKLEIKKAIEQLFEVKVDEVRTVKVKGKKKNFGKRAGKRKDWKKAYVKLAEGQSLDIQGEG</sequence>
<dbReference type="InterPro" id="IPR013025">
    <property type="entry name" value="Ribosomal_uL23-like"/>
</dbReference>
<evidence type="ECO:0000313" key="8">
    <source>
        <dbReference type="Proteomes" id="UP000245506"/>
    </source>
</evidence>
<dbReference type="Gene3D" id="3.30.70.330">
    <property type="match status" value="1"/>
</dbReference>
<dbReference type="InterPro" id="IPR012678">
    <property type="entry name" value="Ribosomal_uL23/eL15/eS24_sf"/>
</dbReference>
<proteinExistence type="inferred from homology"/>
<dbReference type="Proteomes" id="UP000245506">
    <property type="component" value="Unassembled WGS sequence"/>
</dbReference>
<keyword evidence="3 6" id="KW-0694">RNA-binding</keyword>
<dbReference type="GO" id="GO:0006412">
    <property type="term" value="P:translation"/>
    <property type="evidence" value="ECO:0007669"/>
    <property type="project" value="UniProtKB-UniRule"/>
</dbReference>
<dbReference type="Pfam" id="PF00276">
    <property type="entry name" value="Ribosomal_L23"/>
    <property type="match status" value="1"/>
</dbReference>
<comment type="similarity">
    <text evidence="1 6">Belongs to the universal ribosomal protein uL23 family.</text>
</comment>
<evidence type="ECO:0000256" key="4">
    <source>
        <dbReference type="ARBA" id="ARBA00022980"/>
    </source>
</evidence>
<keyword evidence="5 6" id="KW-0687">Ribonucleoprotein</keyword>
<dbReference type="RefSeq" id="WP_109824873.1">
    <property type="nucleotide sequence ID" value="NZ_QGKL01000041.1"/>
</dbReference>
<evidence type="ECO:0000256" key="2">
    <source>
        <dbReference type="ARBA" id="ARBA00022730"/>
    </source>
</evidence>
<dbReference type="NCBIfam" id="NF004363">
    <property type="entry name" value="PRK05738.2-4"/>
    <property type="match status" value="1"/>
</dbReference>
<name>A0A317C7F7_9GAMM</name>
<comment type="function">
    <text evidence="6">One of the early assembly proteins it binds 23S rRNA. One of the proteins that surrounds the polypeptide exit tunnel on the outside of the ribosome. Forms the main docking site for trigger factor binding to the ribosome.</text>
</comment>
<dbReference type="AlphaFoldDB" id="A0A317C7F7"/>
<dbReference type="GO" id="GO:0003735">
    <property type="term" value="F:structural constituent of ribosome"/>
    <property type="evidence" value="ECO:0007669"/>
    <property type="project" value="InterPro"/>
</dbReference>
<dbReference type="HAMAP" id="MF_01369_B">
    <property type="entry name" value="Ribosomal_uL23_B"/>
    <property type="match status" value="1"/>
</dbReference>
<dbReference type="EMBL" id="QGKL01000041">
    <property type="protein sequence ID" value="PWQ94171.1"/>
    <property type="molecule type" value="Genomic_DNA"/>
</dbReference>
<evidence type="ECO:0000256" key="1">
    <source>
        <dbReference type="ARBA" id="ARBA00006700"/>
    </source>
</evidence>
<protein>
    <recommendedName>
        <fullName evidence="6">Large ribosomal subunit protein uL23</fullName>
    </recommendedName>
</protein>
<keyword evidence="8" id="KW-1185">Reference proteome</keyword>
<comment type="caution">
    <text evidence="7">The sequence shown here is derived from an EMBL/GenBank/DDBJ whole genome shotgun (WGS) entry which is preliminary data.</text>
</comment>
<evidence type="ECO:0000313" key="7">
    <source>
        <dbReference type="EMBL" id="PWQ94171.1"/>
    </source>
</evidence>
<organism evidence="7 8">
    <name type="scientific">Leucothrix arctica</name>
    <dbReference type="NCBI Taxonomy" id="1481894"/>
    <lineage>
        <taxon>Bacteria</taxon>
        <taxon>Pseudomonadati</taxon>
        <taxon>Pseudomonadota</taxon>
        <taxon>Gammaproteobacteria</taxon>
        <taxon>Thiotrichales</taxon>
        <taxon>Thiotrichaceae</taxon>
        <taxon>Leucothrix</taxon>
    </lineage>
</organism>
<dbReference type="PANTHER" id="PTHR11620">
    <property type="entry name" value="60S RIBOSOMAL PROTEIN L23A"/>
    <property type="match status" value="1"/>
</dbReference>
<dbReference type="GO" id="GO:0005840">
    <property type="term" value="C:ribosome"/>
    <property type="evidence" value="ECO:0007669"/>
    <property type="project" value="UniProtKB-KW"/>
</dbReference>
<evidence type="ECO:0000256" key="5">
    <source>
        <dbReference type="ARBA" id="ARBA00023274"/>
    </source>
</evidence>
<dbReference type="FunFam" id="3.30.70.330:FF:000001">
    <property type="entry name" value="50S ribosomal protein L23"/>
    <property type="match status" value="1"/>
</dbReference>
<dbReference type="OrthoDB" id="9793353at2"/>
<dbReference type="GO" id="GO:0019843">
    <property type="term" value="F:rRNA binding"/>
    <property type="evidence" value="ECO:0007669"/>
    <property type="project" value="UniProtKB-UniRule"/>
</dbReference>